<evidence type="ECO:0000256" key="7">
    <source>
        <dbReference type="ARBA" id="ARBA00023136"/>
    </source>
</evidence>
<dbReference type="GO" id="GO:0140359">
    <property type="term" value="F:ABC-type transporter activity"/>
    <property type="evidence" value="ECO:0007669"/>
    <property type="project" value="InterPro"/>
</dbReference>
<feature type="compositionally biased region" description="Polar residues" evidence="8">
    <location>
        <begin position="90"/>
        <end position="100"/>
    </location>
</feature>
<evidence type="ECO:0000256" key="9">
    <source>
        <dbReference type="SAM" id="Phobius"/>
    </source>
</evidence>
<dbReference type="InterPro" id="IPR027417">
    <property type="entry name" value="P-loop_NTPase"/>
</dbReference>
<feature type="transmembrane region" description="Helical" evidence="9">
    <location>
        <begin position="467"/>
        <end position="491"/>
    </location>
</feature>
<evidence type="ECO:0000256" key="3">
    <source>
        <dbReference type="ARBA" id="ARBA00022692"/>
    </source>
</evidence>
<keyword evidence="6 9" id="KW-1133">Transmembrane helix</keyword>
<dbReference type="EMBL" id="AZIL01000038">
    <property type="protein sequence ID" value="EWM30253.1"/>
    <property type="molecule type" value="Genomic_DNA"/>
</dbReference>
<dbReference type="Gene3D" id="3.40.50.300">
    <property type="entry name" value="P-loop containing nucleotide triphosphate hydrolases"/>
    <property type="match status" value="1"/>
</dbReference>
<dbReference type="GO" id="GO:0016887">
    <property type="term" value="F:ATP hydrolysis activity"/>
    <property type="evidence" value="ECO:0007669"/>
    <property type="project" value="InterPro"/>
</dbReference>
<evidence type="ECO:0000256" key="5">
    <source>
        <dbReference type="ARBA" id="ARBA00022840"/>
    </source>
</evidence>
<proteinExistence type="predicted"/>
<name>W7U383_9STRA</name>
<keyword evidence="2" id="KW-0813">Transport</keyword>
<dbReference type="InterPro" id="IPR017871">
    <property type="entry name" value="ABC_transporter-like_CS"/>
</dbReference>
<dbReference type="InterPro" id="IPR043926">
    <property type="entry name" value="ABCG_dom"/>
</dbReference>
<reference evidence="11 12" key="1">
    <citation type="journal article" date="2014" name="Mol. Plant">
        <title>Chromosome Scale Genome Assembly and Transcriptome Profiling of Nannochloropsis gaditana in Nitrogen Depletion.</title>
        <authorList>
            <person name="Corteggiani Carpinelli E."/>
            <person name="Telatin A."/>
            <person name="Vitulo N."/>
            <person name="Forcato C."/>
            <person name="D'Angelo M."/>
            <person name="Schiavon R."/>
            <person name="Vezzi A."/>
            <person name="Giacometti G.M."/>
            <person name="Morosinotto T."/>
            <person name="Valle G."/>
        </authorList>
    </citation>
    <scope>NUCLEOTIDE SEQUENCE [LARGE SCALE GENOMIC DNA]</scope>
    <source>
        <strain evidence="11 12">B-31</strain>
    </source>
</reference>
<evidence type="ECO:0000259" key="10">
    <source>
        <dbReference type="PROSITE" id="PS50893"/>
    </source>
</evidence>
<dbReference type="AlphaFoldDB" id="W7U383"/>
<keyword evidence="5" id="KW-0067">ATP-binding</keyword>
<dbReference type="InterPro" id="IPR013525">
    <property type="entry name" value="ABC2_TM"/>
</dbReference>
<dbReference type="GO" id="GO:0005524">
    <property type="term" value="F:ATP binding"/>
    <property type="evidence" value="ECO:0007669"/>
    <property type="project" value="UniProtKB-KW"/>
</dbReference>
<dbReference type="Pfam" id="PF19055">
    <property type="entry name" value="ABC2_membrane_7"/>
    <property type="match status" value="1"/>
</dbReference>
<dbReference type="PANTHER" id="PTHR48041">
    <property type="entry name" value="ABC TRANSPORTER G FAMILY MEMBER 28"/>
    <property type="match status" value="1"/>
</dbReference>
<accession>W7U383</accession>
<feature type="region of interest" description="Disordered" evidence="8">
    <location>
        <begin position="89"/>
        <end position="116"/>
    </location>
</feature>
<dbReference type="PANTHER" id="PTHR48041:SF139">
    <property type="entry name" value="PROTEIN SCARLET"/>
    <property type="match status" value="1"/>
</dbReference>
<protein>
    <submittedName>
        <fullName evidence="11">Abc transporter g family member 7</fullName>
    </submittedName>
</protein>
<dbReference type="Pfam" id="PF00005">
    <property type="entry name" value="ABC_tran"/>
    <property type="match status" value="1"/>
</dbReference>
<evidence type="ECO:0000256" key="6">
    <source>
        <dbReference type="ARBA" id="ARBA00022989"/>
    </source>
</evidence>
<keyword evidence="3 9" id="KW-0812">Transmembrane</keyword>
<evidence type="ECO:0000256" key="1">
    <source>
        <dbReference type="ARBA" id="ARBA00004141"/>
    </source>
</evidence>
<evidence type="ECO:0000256" key="8">
    <source>
        <dbReference type="SAM" id="MobiDB-lite"/>
    </source>
</evidence>
<evidence type="ECO:0000256" key="4">
    <source>
        <dbReference type="ARBA" id="ARBA00022741"/>
    </source>
</evidence>
<dbReference type="OrthoDB" id="66620at2759"/>
<dbReference type="CDD" id="cd03213">
    <property type="entry name" value="ABCG_EPDR"/>
    <property type="match status" value="1"/>
</dbReference>
<sequence length="838" mass="94204">MGINTQSESEFLAIRQRYFPLIQSKCITLSSARSHDQTFENLEECHSFEMHIDLYNLQVLSQEVMASSNCPGPAISHVVRIGDHARENQNSHCSVRSGLTESGDDQARNDHGNGVDSFTPLNREPSYWSISDMTFTPHVEEESKAVLSWKHLTVRSKRSPEKALLKDLSGNITGGFWSLMGPSGSGKSTLVNTLACRLTPGMWFEGEIRLNGRMYCLHDLKCMSGYVMQDDLMNGALTVWETLFYAGELRLPHDMTVEHRRERVEESIVEMGIGHVRDVVVGDSLHKGISGGERKRLAVAMELITHPVLLFLDEPTSGLDSVTALSLCSKLKSLAASGRTTVICTIHQPQSKLFALFDNLILLKAGEIVYLGPAGKAVSFFEKAGFPCPPMTNPADHLMDVITPELGEDADIAKAKGDRLKKYFTPKVVDLHAGSDRPAMPMRQMIPWPKQFHVLFRRSLQEHRRKWVQVATQILNSILMSILIGFVFYRIGDSQASISVRQAVLFFCVINQGIFASLETINSFPSERALTLRERAAGTYNVSAYFLAKTATDTLFQLLPPVVFSAIVYHLVGLQDTPEKFWVFTGFMILCQLSATSLATMVSCVARTTDLSVVVLPLFIEIGRLFGGYFLPPAQLPLYFSWLYALSYVKYTYVGIAQNELSGLKFTCLPSELVDAACPISSGKEVIERLGLDFITRDQAAGILILLVVICREEILLNDSGCSTERKKAFIVECWHNIRHMLQYGHVVLLHWMGRIEYTGGFGRLPSYMNNGRFRIINWRKKCKRKENIFAYIDRLCTLYLDMDRIQRKKIEIDCMSRTCDVPDQQQTRVQTGPKGKQ</sequence>
<dbReference type="PROSITE" id="PS50893">
    <property type="entry name" value="ABC_TRANSPORTER_2"/>
    <property type="match status" value="1"/>
</dbReference>
<dbReference type="SMART" id="SM00382">
    <property type="entry name" value="AAA"/>
    <property type="match status" value="1"/>
</dbReference>
<gene>
    <name evidence="11" type="ORF">Naga_100003g33</name>
</gene>
<keyword evidence="4" id="KW-0547">Nucleotide-binding</keyword>
<evidence type="ECO:0000313" key="12">
    <source>
        <dbReference type="Proteomes" id="UP000019335"/>
    </source>
</evidence>
<dbReference type="SUPFAM" id="SSF52540">
    <property type="entry name" value="P-loop containing nucleoside triphosphate hydrolases"/>
    <property type="match status" value="1"/>
</dbReference>
<comment type="subcellular location">
    <subcellularLocation>
        <location evidence="1">Membrane</location>
        <topology evidence="1">Multi-pass membrane protein</topology>
    </subcellularLocation>
</comment>
<dbReference type="InterPro" id="IPR003439">
    <property type="entry name" value="ABC_transporter-like_ATP-bd"/>
</dbReference>
<organism evidence="11 12">
    <name type="scientific">Nannochloropsis gaditana</name>
    <dbReference type="NCBI Taxonomy" id="72520"/>
    <lineage>
        <taxon>Eukaryota</taxon>
        <taxon>Sar</taxon>
        <taxon>Stramenopiles</taxon>
        <taxon>Ochrophyta</taxon>
        <taxon>Eustigmatophyceae</taxon>
        <taxon>Eustigmatales</taxon>
        <taxon>Monodopsidaceae</taxon>
        <taxon>Nannochloropsis</taxon>
    </lineage>
</organism>
<comment type="caution">
    <text evidence="11">The sequence shown here is derived from an EMBL/GenBank/DDBJ whole genome shotgun (WGS) entry which is preliminary data.</text>
</comment>
<dbReference type="InterPro" id="IPR050352">
    <property type="entry name" value="ABCG_transporters"/>
</dbReference>
<dbReference type="PROSITE" id="PS00211">
    <property type="entry name" value="ABC_TRANSPORTER_1"/>
    <property type="match status" value="1"/>
</dbReference>
<feature type="transmembrane region" description="Helical" evidence="9">
    <location>
        <begin position="555"/>
        <end position="574"/>
    </location>
</feature>
<feature type="domain" description="ABC transporter" evidence="10">
    <location>
        <begin position="147"/>
        <end position="390"/>
    </location>
</feature>
<dbReference type="GO" id="GO:0016020">
    <property type="term" value="C:membrane"/>
    <property type="evidence" value="ECO:0007669"/>
    <property type="project" value="UniProtKB-SubCell"/>
</dbReference>
<keyword evidence="12" id="KW-1185">Reference proteome</keyword>
<keyword evidence="7 9" id="KW-0472">Membrane</keyword>
<evidence type="ECO:0000313" key="11">
    <source>
        <dbReference type="EMBL" id="EWM30253.1"/>
    </source>
</evidence>
<evidence type="ECO:0000256" key="2">
    <source>
        <dbReference type="ARBA" id="ARBA00022448"/>
    </source>
</evidence>
<dbReference type="InterPro" id="IPR003593">
    <property type="entry name" value="AAA+_ATPase"/>
</dbReference>
<dbReference type="Pfam" id="PF01061">
    <property type="entry name" value="ABC2_membrane"/>
    <property type="match status" value="1"/>
</dbReference>
<feature type="transmembrane region" description="Helical" evidence="9">
    <location>
        <begin position="581"/>
        <end position="602"/>
    </location>
</feature>
<dbReference type="Proteomes" id="UP000019335">
    <property type="component" value="Chromosome 1"/>
</dbReference>